<evidence type="ECO:0000313" key="2">
    <source>
        <dbReference type="Proteomes" id="UP000821837"/>
    </source>
</evidence>
<reference evidence="1" key="2">
    <citation type="submission" date="2021-09" db="EMBL/GenBank/DDBJ databases">
        <authorList>
            <person name="Jia N."/>
            <person name="Wang J."/>
            <person name="Shi W."/>
            <person name="Du L."/>
            <person name="Sun Y."/>
            <person name="Zhan W."/>
            <person name="Jiang J."/>
            <person name="Wang Q."/>
            <person name="Zhang B."/>
            <person name="Ji P."/>
            <person name="Sakyi L.B."/>
            <person name="Cui X."/>
            <person name="Yuan T."/>
            <person name="Jiang B."/>
            <person name="Yang W."/>
            <person name="Lam T.T.-Y."/>
            <person name="Chang Q."/>
            <person name="Ding S."/>
            <person name="Wang X."/>
            <person name="Zhu J."/>
            <person name="Ruan X."/>
            <person name="Zhao L."/>
            <person name="Wei J."/>
            <person name="Que T."/>
            <person name="Du C."/>
            <person name="Cheng J."/>
            <person name="Dai P."/>
            <person name="Han X."/>
            <person name="Huang E."/>
            <person name="Gao Y."/>
            <person name="Liu J."/>
            <person name="Shao H."/>
            <person name="Ye R."/>
            <person name="Li L."/>
            <person name="Wei W."/>
            <person name="Wang X."/>
            <person name="Wang C."/>
            <person name="Huo Q."/>
            <person name="Li W."/>
            <person name="Guo W."/>
            <person name="Chen H."/>
            <person name="Chen S."/>
            <person name="Zhou L."/>
            <person name="Zhou L."/>
            <person name="Ni X."/>
            <person name="Tian J."/>
            <person name="Zhou Y."/>
            <person name="Sheng Y."/>
            <person name="Liu T."/>
            <person name="Pan Y."/>
            <person name="Xia L."/>
            <person name="Li J."/>
            <person name="Zhao F."/>
            <person name="Cao W."/>
        </authorList>
    </citation>
    <scope>NUCLEOTIDE SEQUENCE</scope>
    <source>
        <strain evidence="1">Rsan-2018</strain>
        <tissue evidence="1">Larvae</tissue>
    </source>
</reference>
<dbReference type="AlphaFoldDB" id="A0A9D4PUT8"/>
<dbReference type="EMBL" id="JABSTV010001250">
    <property type="protein sequence ID" value="KAH7956116.1"/>
    <property type="molecule type" value="Genomic_DNA"/>
</dbReference>
<keyword evidence="2" id="KW-1185">Reference proteome</keyword>
<protein>
    <submittedName>
        <fullName evidence="1">Uncharacterized protein</fullName>
    </submittedName>
</protein>
<gene>
    <name evidence="1" type="ORF">HPB52_006131</name>
</gene>
<name>A0A9D4PUT8_RHISA</name>
<comment type="caution">
    <text evidence="1">The sequence shown here is derived from an EMBL/GenBank/DDBJ whole genome shotgun (WGS) entry which is preliminary data.</text>
</comment>
<dbReference type="Proteomes" id="UP000821837">
    <property type="component" value="Unassembled WGS sequence"/>
</dbReference>
<reference evidence="1" key="1">
    <citation type="journal article" date="2020" name="Cell">
        <title>Large-Scale Comparative Analyses of Tick Genomes Elucidate Their Genetic Diversity and Vector Capacities.</title>
        <authorList>
            <consortium name="Tick Genome and Microbiome Consortium (TIGMIC)"/>
            <person name="Jia N."/>
            <person name="Wang J."/>
            <person name="Shi W."/>
            <person name="Du L."/>
            <person name="Sun Y."/>
            <person name="Zhan W."/>
            <person name="Jiang J.F."/>
            <person name="Wang Q."/>
            <person name="Zhang B."/>
            <person name="Ji P."/>
            <person name="Bell-Sakyi L."/>
            <person name="Cui X.M."/>
            <person name="Yuan T.T."/>
            <person name="Jiang B.G."/>
            <person name="Yang W.F."/>
            <person name="Lam T.T."/>
            <person name="Chang Q.C."/>
            <person name="Ding S.J."/>
            <person name="Wang X.J."/>
            <person name="Zhu J.G."/>
            <person name="Ruan X.D."/>
            <person name="Zhao L."/>
            <person name="Wei J.T."/>
            <person name="Ye R.Z."/>
            <person name="Que T.C."/>
            <person name="Du C.H."/>
            <person name="Zhou Y.H."/>
            <person name="Cheng J.X."/>
            <person name="Dai P.F."/>
            <person name="Guo W.B."/>
            <person name="Han X.H."/>
            <person name="Huang E.J."/>
            <person name="Li L.F."/>
            <person name="Wei W."/>
            <person name="Gao Y.C."/>
            <person name="Liu J.Z."/>
            <person name="Shao H.Z."/>
            <person name="Wang X."/>
            <person name="Wang C.C."/>
            <person name="Yang T.C."/>
            <person name="Huo Q.B."/>
            <person name="Li W."/>
            <person name="Chen H.Y."/>
            <person name="Chen S.E."/>
            <person name="Zhou L.G."/>
            <person name="Ni X.B."/>
            <person name="Tian J.H."/>
            <person name="Sheng Y."/>
            <person name="Liu T."/>
            <person name="Pan Y.S."/>
            <person name="Xia L.Y."/>
            <person name="Li J."/>
            <person name="Zhao F."/>
            <person name="Cao W.C."/>
        </authorList>
    </citation>
    <scope>NUCLEOTIDE SEQUENCE</scope>
    <source>
        <strain evidence="1">Rsan-2018</strain>
    </source>
</reference>
<proteinExistence type="predicted"/>
<organism evidence="1 2">
    <name type="scientific">Rhipicephalus sanguineus</name>
    <name type="common">Brown dog tick</name>
    <name type="synonym">Ixodes sanguineus</name>
    <dbReference type="NCBI Taxonomy" id="34632"/>
    <lineage>
        <taxon>Eukaryota</taxon>
        <taxon>Metazoa</taxon>
        <taxon>Ecdysozoa</taxon>
        <taxon>Arthropoda</taxon>
        <taxon>Chelicerata</taxon>
        <taxon>Arachnida</taxon>
        <taxon>Acari</taxon>
        <taxon>Parasitiformes</taxon>
        <taxon>Ixodida</taxon>
        <taxon>Ixodoidea</taxon>
        <taxon>Ixodidae</taxon>
        <taxon>Rhipicephalinae</taxon>
        <taxon>Rhipicephalus</taxon>
        <taxon>Rhipicephalus</taxon>
    </lineage>
</organism>
<evidence type="ECO:0000313" key="1">
    <source>
        <dbReference type="EMBL" id="KAH7956116.1"/>
    </source>
</evidence>
<accession>A0A9D4PUT8</accession>
<sequence length="135" mass="14828">MATPRMDPSFLEITDIIRYPAAEEAFLREFGLGRRHLLDPRQPEHYKGCHRLPSTGGYARTPTLIQASQDATEKSSLTIVDARKGSGRASSAIGAKSSCLSSAGRTPCTVGRGKAPFLLVKMYLDVRTYKSPEER</sequence>